<dbReference type="EMBL" id="BMPI01000131">
    <property type="protein sequence ID" value="GGM89605.1"/>
    <property type="molecule type" value="Genomic_DNA"/>
</dbReference>
<evidence type="ECO:0000313" key="2">
    <source>
        <dbReference type="EMBL" id="GGM89605.1"/>
    </source>
</evidence>
<reference evidence="2" key="2">
    <citation type="submission" date="2020-09" db="EMBL/GenBank/DDBJ databases">
        <authorList>
            <person name="Sun Q."/>
            <person name="Ohkuma M."/>
        </authorList>
    </citation>
    <scope>NUCLEOTIDE SEQUENCE</scope>
    <source>
        <strain evidence="2">JCM 19831</strain>
    </source>
</reference>
<reference evidence="2" key="1">
    <citation type="journal article" date="2014" name="Int. J. Syst. Evol. Microbiol.">
        <title>Complete genome sequence of Corynebacterium casei LMG S-19264T (=DSM 44701T), isolated from a smear-ripened cheese.</title>
        <authorList>
            <consortium name="US DOE Joint Genome Institute (JGI-PGF)"/>
            <person name="Walter F."/>
            <person name="Albersmeier A."/>
            <person name="Kalinowski J."/>
            <person name="Ruckert C."/>
        </authorList>
    </citation>
    <scope>NUCLEOTIDE SEQUENCE</scope>
    <source>
        <strain evidence="2">JCM 19831</strain>
    </source>
</reference>
<feature type="transmembrane region" description="Helical" evidence="1">
    <location>
        <begin position="20"/>
        <end position="44"/>
    </location>
</feature>
<accession>A0A917X8H2</accession>
<organism evidence="2 3">
    <name type="scientific">Dactylosporangium sucinum</name>
    <dbReference type="NCBI Taxonomy" id="1424081"/>
    <lineage>
        <taxon>Bacteria</taxon>
        <taxon>Bacillati</taxon>
        <taxon>Actinomycetota</taxon>
        <taxon>Actinomycetes</taxon>
        <taxon>Micromonosporales</taxon>
        <taxon>Micromonosporaceae</taxon>
        <taxon>Dactylosporangium</taxon>
    </lineage>
</organism>
<gene>
    <name evidence="2" type="ORF">GCM10007977_109530</name>
</gene>
<dbReference type="Proteomes" id="UP000642070">
    <property type="component" value="Unassembled WGS sequence"/>
</dbReference>
<evidence type="ECO:0000256" key="1">
    <source>
        <dbReference type="SAM" id="Phobius"/>
    </source>
</evidence>
<comment type="caution">
    <text evidence="2">The sequence shown here is derived from an EMBL/GenBank/DDBJ whole genome shotgun (WGS) entry which is preliminary data.</text>
</comment>
<keyword evidence="3" id="KW-1185">Reference proteome</keyword>
<sequence length="61" mass="6866">MRLMTPDTPTAAASAGRGRRIVATFAVTQTVGYGTLYYAFAVVLRSRRACETRRPSLRWTW</sequence>
<keyword evidence="1" id="KW-0472">Membrane</keyword>
<protein>
    <submittedName>
        <fullName evidence="2">Uncharacterized protein</fullName>
    </submittedName>
</protein>
<keyword evidence="1" id="KW-1133">Transmembrane helix</keyword>
<name>A0A917X8H2_9ACTN</name>
<keyword evidence="1" id="KW-0812">Transmembrane</keyword>
<proteinExistence type="predicted"/>
<dbReference type="AlphaFoldDB" id="A0A917X8H2"/>
<evidence type="ECO:0000313" key="3">
    <source>
        <dbReference type="Proteomes" id="UP000642070"/>
    </source>
</evidence>